<proteinExistence type="predicted"/>
<comment type="caution">
    <text evidence="1">The sequence shown here is derived from an EMBL/GenBank/DDBJ whole genome shotgun (WGS) entry which is preliminary data.</text>
</comment>
<reference evidence="2" key="1">
    <citation type="journal article" date="2019" name="Int. J. Syst. Evol. Microbiol.">
        <title>The Global Catalogue of Microorganisms (GCM) 10K type strain sequencing project: providing services to taxonomists for standard genome sequencing and annotation.</title>
        <authorList>
            <consortium name="The Broad Institute Genomics Platform"/>
            <consortium name="The Broad Institute Genome Sequencing Center for Infectious Disease"/>
            <person name="Wu L."/>
            <person name="Ma J."/>
        </authorList>
    </citation>
    <scope>NUCLEOTIDE SEQUENCE [LARGE SCALE GENOMIC DNA]</scope>
    <source>
        <strain evidence="2">CCM 8939</strain>
    </source>
</reference>
<keyword evidence="2" id="KW-1185">Reference proteome</keyword>
<name>A0ABQ2BM29_9SPHI</name>
<sequence length="316" mass="36387">MNDKTYNWVPAISAPEIYPVKILKGQFVSNNGYCPNLPVSAFVNMGWGESGGVMAVGPELKPIPDSLNVIWLSYAENKYYSGSFALPKEKITRLFEDGYIDHEENNKVTYYYLTLAFTPKGGITLWAVGAKQQIQIATFNATETKVNPDQLKDEERIYLDPAFVQESYIESIPDSLRTKAKNEGYSPLYWERALKRYKWNFGDKAAMLYELNASYVNAEREHLFGEDLKNNQIKERALPQTIYLYWLDEKKQMMISEIQFDPEETRQVFTGLTPEQSGTLAFEIERSKYKIKPFLQIGKRAIPFQKVKIKTEISSN</sequence>
<protein>
    <recommendedName>
        <fullName evidence="3">DUF2931 family protein</fullName>
    </recommendedName>
</protein>
<gene>
    <name evidence="1" type="ORF">GCM10008119_37800</name>
</gene>
<accession>A0ABQ2BM29</accession>
<dbReference type="RefSeq" id="WP_188417491.1">
    <property type="nucleotide sequence ID" value="NZ_BMDJ01000019.1"/>
</dbReference>
<evidence type="ECO:0000313" key="1">
    <source>
        <dbReference type="EMBL" id="GGI29472.1"/>
    </source>
</evidence>
<dbReference type="InterPro" id="IPR021326">
    <property type="entry name" value="DUF2931"/>
</dbReference>
<evidence type="ECO:0008006" key="3">
    <source>
        <dbReference type="Google" id="ProtNLM"/>
    </source>
</evidence>
<dbReference type="Pfam" id="PF11153">
    <property type="entry name" value="DUF2931"/>
    <property type="match status" value="1"/>
</dbReference>
<dbReference type="EMBL" id="BMDJ01000019">
    <property type="protein sequence ID" value="GGI29472.1"/>
    <property type="molecule type" value="Genomic_DNA"/>
</dbReference>
<dbReference type="Proteomes" id="UP000645390">
    <property type="component" value="Unassembled WGS sequence"/>
</dbReference>
<evidence type="ECO:0000313" key="2">
    <source>
        <dbReference type="Proteomes" id="UP000645390"/>
    </source>
</evidence>
<organism evidence="1 2">
    <name type="scientific">Pedobacter mendelii</name>
    <dbReference type="NCBI Taxonomy" id="1908240"/>
    <lineage>
        <taxon>Bacteria</taxon>
        <taxon>Pseudomonadati</taxon>
        <taxon>Bacteroidota</taxon>
        <taxon>Sphingobacteriia</taxon>
        <taxon>Sphingobacteriales</taxon>
        <taxon>Sphingobacteriaceae</taxon>
        <taxon>Pedobacter</taxon>
    </lineage>
</organism>